<reference evidence="1 2" key="1">
    <citation type="submission" date="2022-11" db="EMBL/GenBank/DDBJ databases">
        <title>Minimal conservation of predation-associated metabolite biosynthetic gene clusters underscores biosynthetic potential of Myxococcota including descriptions for ten novel species: Archangium lansinium sp. nov., Myxococcus landrumus sp. nov., Nannocystis bai.</title>
        <authorList>
            <person name="Ahearne A."/>
            <person name="Stevens C."/>
            <person name="Dowd S."/>
        </authorList>
    </citation>
    <scope>NUCLEOTIDE SEQUENCE [LARGE SCALE GENOMIC DNA]</scope>
    <source>
        <strain evidence="1 2">BB15-2</strain>
    </source>
</reference>
<gene>
    <name evidence="1" type="ORF">POL25_09930</name>
</gene>
<name>A0ABT5DUD1_9BACT</name>
<protein>
    <submittedName>
        <fullName evidence="1">Uncharacterized protein</fullName>
    </submittedName>
</protein>
<comment type="caution">
    <text evidence="1">The sequence shown here is derived from an EMBL/GenBank/DDBJ whole genome shotgun (WGS) entry which is preliminary data.</text>
</comment>
<dbReference type="RefSeq" id="WP_272085695.1">
    <property type="nucleotide sequence ID" value="NZ_JAQNDL010000001.1"/>
</dbReference>
<keyword evidence="2" id="KW-1185">Reference proteome</keyword>
<sequence>MIVCEADTDCPQLNFFVEPDAFECRAGYCQSTNLAAYPVNELPRRFEMIDLCLGDVAREDGWDEDETFWAALDEACPADDPREPCVSLPPGCPDTRG</sequence>
<dbReference type="EMBL" id="JAQNDL010000001">
    <property type="protein sequence ID" value="MDC0717210.1"/>
    <property type="molecule type" value="Genomic_DNA"/>
</dbReference>
<organism evidence="1 2">
    <name type="scientific">Nannocystis bainbridge</name>
    <dbReference type="NCBI Taxonomy" id="2995303"/>
    <lineage>
        <taxon>Bacteria</taxon>
        <taxon>Pseudomonadati</taxon>
        <taxon>Myxococcota</taxon>
        <taxon>Polyangia</taxon>
        <taxon>Nannocystales</taxon>
        <taxon>Nannocystaceae</taxon>
        <taxon>Nannocystis</taxon>
    </lineage>
</organism>
<evidence type="ECO:0000313" key="1">
    <source>
        <dbReference type="EMBL" id="MDC0717210.1"/>
    </source>
</evidence>
<dbReference type="Proteomes" id="UP001221686">
    <property type="component" value="Unassembled WGS sequence"/>
</dbReference>
<accession>A0ABT5DUD1</accession>
<evidence type="ECO:0000313" key="2">
    <source>
        <dbReference type="Proteomes" id="UP001221686"/>
    </source>
</evidence>
<proteinExistence type="predicted"/>